<dbReference type="Proteomes" id="UP000664267">
    <property type="component" value="Unassembled WGS sequence"/>
</dbReference>
<gene>
    <name evidence="1" type="ORF">J4733_20300</name>
</gene>
<comment type="caution">
    <text evidence="1">The sequence shown here is derived from an EMBL/GenBank/DDBJ whole genome shotgun (WGS) entry which is preliminary data.</text>
</comment>
<organism evidence="1 2">
    <name type="scientific">Klebsiella pneumoniae</name>
    <dbReference type="NCBI Taxonomy" id="573"/>
    <lineage>
        <taxon>Bacteria</taxon>
        <taxon>Pseudomonadati</taxon>
        <taxon>Pseudomonadota</taxon>
        <taxon>Gammaproteobacteria</taxon>
        <taxon>Enterobacterales</taxon>
        <taxon>Enterobacteriaceae</taxon>
        <taxon>Klebsiella/Raoultella group</taxon>
        <taxon>Klebsiella</taxon>
        <taxon>Klebsiella pneumoniae complex</taxon>
    </lineage>
</organism>
<name>A0A939NP23_KLEPN</name>
<dbReference type="EMBL" id="JAGETN010000036">
    <property type="protein sequence ID" value="MBO2025819.1"/>
    <property type="molecule type" value="Genomic_DNA"/>
</dbReference>
<sequence>MAIAARFSVAPYSSGRLPRGIFCAATTRRPSAKCCRWRCGWRCCWWRRSAVVGICMVLITLEHQPARSRPSKGTGKIAPASHAAAAVWPAGHGAGADPLWS</sequence>
<accession>A0A939NP23</accession>
<proteinExistence type="predicted"/>
<evidence type="ECO:0000313" key="1">
    <source>
        <dbReference type="EMBL" id="MBO2025819.1"/>
    </source>
</evidence>
<protein>
    <submittedName>
        <fullName evidence="1">Uncharacterized protein</fullName>
    </submittedName>
</protein>
<evidence type="ECO:0000313" key="2">
    <source>
        <dbReference type="Proteomes" id="UP000664267"/>
    </source>
</evidence>
<reference evidence="1" key="1">
    <citation type="submission" date="2021-03" db="EMBL/GenBank/DDBJ databases">
        <title>Molecular epidemiology and mechanisms of colistin and carbapenem resistance in Enterobacteriaceae from clinical isolates, the environment and porcine samples in Pretoria, South Africa.</title>
        <authorList>
            <person name="Bogoshi D."/>
            <person name="Mbelle N.M."/>
            <person name="Naidoo V."/>
            <person name="Osei Sekyere J."/>
        </authorList>
    </citation>
    <scope>NUCLEOTIDE SEQUENCE</scope>
    <source>
        <strain evidence="1">C029</strain>
    </source>
</reference>
<dbReference type="AlphaFoldDB" id="A0A939NP23"/>